<keyword evidence="5" id="KW-1185">Reference proteome</keyword>
<evidence type="ECO:0000256" key="1">
    <source>
        <dbReference type="SAM" id="MobiDB-lite"/>
    </source>
</evidence>
<evidence type="ECO:0000256" key="2">
    <source>
        <dbReference type="SAM" id="Phobius"/>
    </source>
</evidence>
<evidence type="ECO:0008006" key="6">
    <source>
        <dbReference type="Google" id="ProtNLM"/>
    </source>
</evidence>
<comment type="caution">
    <text evidence="4">The sequence shown here is derived from an EMBL/GenBank/DDBJ whole genome shotgun (WGS) entry which is preliminary data.</text>
</comment>
<feature type="compositionally biased region" description="Low complexity" evidence="1">
    <location>
        <begin position="318"/>
        <end position="329"/>
    </location>
</feature>
<feature type="region of interest" description="Disordered" evidence="1">
    <location>
        <begin position="318"/>
        <end position="476"/>
    </location>
</feature>
<keyword evidence="3" id="KW-0732">Signal</keyword>
<dbReference type="EMBL" id="MRZV01000164">
    <property type="protein sequence ID" value="PIK56791.1"/>
    <property type="molecule type" value="Genomic_DNA"/>
</dbReference>
<keyword evidence="2" id="KW-0472">Membrane</keyword>
<feature type="compositionally biased region" description="Polar residues" evidence="1">
    <location>
        <begin position="346"/>
        <end position="365"/>
    </location>
</feature>
<dbReference type="OrthoDB" id="10071013at2759"/>
<feature type="compositionally biased region" description="Low complexity" evidence="1">
    <location>
        <begin position="366"/>
        <end position="395"/>
    </location>
</feature>
<protein>
    <recommendedName>
        <fullName evidence="6">MANSC domain-containing protein</fullName>
    </recommendedName>
</protein>
<keyword evidence="2" id="KW-0812">Transmembrane</keyword>
<dbReference type="Proteomes" id="UP000230750">
    <property type="component" value="Unassembled WGS sequence"/>
</dbReference>
<feature type="compositionally biased region" description="Low complexity" evidence="1">
    <location>
        <begin position="336"/>
        <end position="345"/>
    </location>
</feature>
<proteinExistence type="predicted"/>
<dbReference type="Pfam" id="PF17823">
    <property type="entry name" value="DUF5585"/>
    <property type="match status" value="1"/>
</dbReference>
<dbReference type="STRING" id="307972.A0A2G8L961"/>
<feature type="region of interest" description="Disordered" evidence="1">
    <location>
        <begin position="193"/>
        <end position="277"/>
    </location>
</feature>
<organism evidence="4 5">
    <name type="scientific">Stichopus japonicus</name>
    <name type="common">Sea cucumber</name>
    <dbReference type="NCBI Taxonomy" id="307972"/>
    <lineage>
        <taxon>Eukaryota</taxon>
        <taxon>Metazoa</taxon>
        <taxon>Echinodermata</taxon>
        <taxon>Eleutherozoa</taxon>
        <taxon>Echinozoa</taxon>
        <taxon>Holothuroidea</taxon>
        <taxon>Aspidochirotacea</taxon>
        <taxon>Aspidochirotida</taxon>
        <taxon>Stichopodidae</taxon>
        <taxon>Apostichopus</taxon>
    </lineage>
</organism>
<dbReference type="AlphaFoldDB" id="A0A2G8L961"/>
<accession>A0A2G8L961</accession>
<feature type="chain" id="PRO_5013829424" description="MANSC domain-containing protein" evidence="3">
    <location>
        <begin position="20"/>
        <end position="540"/>
    </location>
</feature>
<dbReference type="InterPro" id="IPR041056">
    <property type="entry name" value="DUF5585"/>
</dbReference>
<sequence length="540" mass="59432">MKFKVSFLYLMLACLTSQASHVETEPISEDSCHANEGSNRVLDIANSEMVMLGGFHKDSMDECILSCCNQDWRDIIDMEEGTRQGRCNLVTYYDSDVSAEINCFLVMCRTCSFERSEGFHFAWVHAPANNQLSHDTFISNPSAIPANHYILPFSQDLPSQQSQSSFLPPPKLDSHLSPWQLLKSAFSWIQQSRQPSSVLQRRKRQSNQDEAPKTNLDEKELPGNENGETSPTPHPKTNLQTNQNSSLRKPSTKAVEPTQPTTAKPTESPTTPKRDNLVIVDTSVTLPQDKSPSTAEKEWTTKVTTATTVKATTVAEIQSTARQSATTASTERKTTTVETATKQTTPKAETPSQSVTSEETTTKAGSTPAAEPSTTPTTPTEESTTKPETTTQKAETTTKAESTKTVSTTGTATSTKAESTTPKKETEVTSATPKGTESTKKSQESSTEEGGGDESHKTEEAYATETTEEKANETFTTSDIPANAHKIFAFQTNNFILILSLALGIVLVVIVMVVLSRRWYEAYQRRHYNKVDYLINGMYS</sequence>
<feature type="transmembrane region" description="Helical" evidence="2">
    <location>
        <begin position="495"/>
        <end position="516"/>
    </location>
</feature>
<evidence type="ECO:0000256" key="3">
    <source>
        <dbReference type="SAM" id="SignalP"/>
    </source>
</evidence>
<feature type="signal peptide" evidence="3">
    <location>
        <begin position="1"/>
        <end position="19"/>
    </location>
</feature>
<feature type="compositionally biased region" description="Basic and acidic residues" evidence="1">
    <location>
        <begin position="206"/>
        <end position="222"/>
    </location>
</feature>
<feature type="compositionally biased region" description="Polar residues" evidence="1">
    <location>
        <begin position="226"/>
        <end position="249"/>
    </location>
</feature>
<feature type="compositionally biased region" description="Polar residues" evidence="1">
    <location>
        <begin position="258"/>
        <end position="271"/>
    </location>
</feature>
<name>A0A2G8L961_STIJA</name>
<gene>
    <name evidence="4" type="ORF">BSL78_06322</name>
</gene>
<evidence type="ECO:0000313" key="4">
    <source>
        <dbReference type="EMBL" id="PIK56791.1"/>
    </source>
</evidence>
<feature type="compositionally biased region" description="Low complexity" evidence="1">
    <location>
        <begin position="403"/>
        <end position="420"/>
    </location>
</feature>
<reference evidence="4 5" key="1">
    <citation type="journal article" date="2017" name="PLoS Biol.">
        <title>The sea cucumber genome provides insights into morphological evolution and visceral regeneration.</title>
        <authorList>
            <person name="Zhang X."/>
            <person name="Sun L."/>
            <person name="Yuan J."/>
            <person name="Sun Y."/>
            <person name="Gao Y."/>
            <person name="Zhang L."/>
            <person name="Li S."/>
            <person name="Dai H."/>
            <person name="Hamel J.F."/>
            <person name="Liu C."/>
            <person name="Yu Y."/>
            <person name="Liu S."/>
            <person name="Lin W."/>
            <person name="Guo K."/>
            <person name="Jin S."/>
            <person name="Xu P."/>
            <person name="Storey K.B."/>
            <person name="Huan P."/>
            <person name="Zhang T."/>
            <person name="Zhou Y."/>
            <person name="Zhang J."/>
            <person name="Lin C."/>
            <person name="Li X."/>
            <person name="Xing L."/>
            <person name="Huo D."/>
            <person name="Sun M."/>
            <person name="Wang L."/>
            <person name="Mercier A."/>
            <person name="Li F."/>
            <person name="Yang H."/>
            <person name="Xiang J."/>
        </authorList>
    </citation>
    <scope>NUCLEOTIDE SEQUENCE [LARGE SCALE GENOMIC DNA]</scope>
    <source>
        <strain evidence="4">Shaxun</strain>
        <tissue evidence="4">Muscle</tissue>
    </source>
</reference>
<keyword evidence="2" id="KW-1133">Transmembrane helix</keyword>
<evidence type="ECO:0000313" key="5">
    <source>
        <dbReference type="Proteomes" id="UP000230750"/>
    </source>
</evidence>